<protein>
    <submittedName>
        <fullName evidence="1">Uncharacterized protein</fullName>
    </submittedName>
</protein>
<dbReference type="RefSeq" id="WP_209696921.1">
    <property type="nucleotide sequence ID" value="NZ_BAAAVU010000001.1"/>
</dbReference>
<gene>
    <name evidence="1" type="ORF">JOF29_005164</name>
</gene>
<sequence length="63" mass="7498">MRRQVRRLFDRHSPWRRGYDEGFDGGIWIAAAYVDRLLSMRCGSMITRDDVRELAAEIRRELA</sequence>
<organism evidence="1 2">
    <name type="scientific">Kribbella aluminosa</name>
    <dbReference type="NCBI Taxonomy" id="416017"/>
    <lineage>
        <taxon>Bacteria</taxon>
        <taxon>Bacillati</taxon>
        <taxon>Actinomycetota</taxon>
        <taxon>Actinomycetes</taxon>
        <taxon>Propionibacteriales</taxon>
        <taxon>Kribbellaceae</taxon>
        <taxon>Kribbella</taxon>
    </lineage>
</organism>
<reference evidence="1 2" key="1">
    <citation type="submission" date="2021-03" db="EMBL/GenBank/DDBJ databases">
        <title>Sequencing the genomes of 1000 actinobacteria strains.</title>
        <authorList>
            <person name="Klenk H.-P."/>
        </authorList>
    </citation>
    <scope>NUCLEOTIDE SEQUENCE [LARGE SCALE GENOMIC DNA]</scope>
    <source>
        <strain evidence="1 2">DSM 18824</strain>
    </source>
</reference>
<accession>A0ABS4UR61</accession>
<evidence type="ECO:0000313" key="1">
    <source>
        <dbReference type="EMBL" id="MBP2354054.1"/>
    </source>
</evidence>
<name>A0ABS4UR61_9ACTN</name>
<proteinExistence type="predicted"/>
<keyword evidence="2" id="KW-1185">Reference proteome</keyword>
<dbReference type="Proteomes" id="UP000755585">
    <property type="component" value="Unassembled WGS sequence"/>
</dbReference>
<comment type="caution">
    <text evidence="1">The sequence shown here is derived from an EMBL/GenBank/DDBJ whole genome shotgun (WGS) entry which is preliminary data.</text>
</comment>
<dbReference type="EMBL" id="JAGINT010000002">
    <property type="protein sequence ID" value="MBP2354054.1"/>
    <property type="molecule type" value="Genomic_DNA"/>
</dbReference>
<evidence type="ECO:0000313" key="2">
    <source>
        <dbReference type="Proteomes" id="UP000755585"/>
    </source>
</evidence>